<comment type="pathway">
    <text evidence="2">Carotenoid biosynthesis.</text>
</comment>
<dbReference type="InterPro" id="IPR002937">
    <property type="entry name" value="Amino_oxidase"/>
</dbReference>
<dbReference type="PANTHER" id="PTHR43734:SF3">
    <property type="entry name" value="B-CAROTENE KETOLASE"/>
    <property type="match status" value="1"/>
</dbReference>
<protein>
    <recommendedName>
        <fullName evidence="8">Phytoene dehydrogenase</fullName>
    </recommendedName>
</protein>
<dbReference type="SUPFAM" id="SSF51905">
    <property type="entry name" value="FAD/NAD(P)-binding domain"/>
    <property type="match status" value="1"/>
</dbReference>
<keyword evidence="11" id="KW-1185">Reference proteome</keyword>
<dbReference type="AlphaFoldDB" id="A0A5A7NCW6"/>
<evidence type="ECO:0000256" key="1">
    <source>
        <dbReference type="ARBA" id="ARBA00001974"/>
    </source>
</evidence>
<accession>A0A5A7NCW6</accession>
<evidence type="ECO:0000256" key="7">
    <source>
        <dbReference type="ARBA" id="ARBA00023002"/>
    </source>
</evidence>
<gene>
    <name evidence="10" type="ORF">JCM17846_30120</name>
</gene>
<comment type="caution">
    <text evidence="10">The sequence shown here is derived from an EMBL/GenBank/DDBJ whole genome shotgun (WGS) entry which is preliminary data.</text>
</comment>
<dbReference type="GO" id="GO:0016117">
    <property type="term" value="P:carotenoid biosynthetic process"/>
    <property type="evidence" value="ECO:0007669"/>
    <property type="project" value="UniProtKB-KW"/>
</dbReference>
<evidence type="ECO:0000256" key="4">
    <source>
        <dbReference type="ARBA" id="ARBA00022630"/>
    </source>
</evidence>
<comment type="cofactor">
    <cofactor evidence="1">
        <name>FAD</name>
        <dbReference type="ChEBI" id="CHEBI:57692"/>
    </cofactor>
</comment>
<comment type="similarity">
    <text evidence="3">Belongs to the carotenoid/retinoid oxidoreductase family.</text>
</comment>
<dbReference type="FunFam" id="3.50.50.60:FF:000378">
    <property type="entry name" value="Phytoene desaturase"/>
    <property type="match status" value="1"/>
</dbReference>
<evidence type="ECO:0000313" key="11">
    <source>
        <dbReference type="Proteomes" id="UP000324996"/>
    </source>
</evidence>
<keyword evidence="6" id="KW-0274">FAD</keyword>
<dbReference type="InterPro" id="IPR036188">
    <property type="entry name" value="FAD/NAD-bd_sf"/>
</dbReference>
<sequence>MDDGRAMAPLSSEPIAGPGSDAPHAVVIGSGFGGLAAAVRLGARGYRVTIVEKCDGPGGRAAVFRQDGFVFDAGPTIVTAPFLFEELWALCGKKLSDDVDLRPISPFYRIRFDDGTIFDYTGDREAMRAEIGRFSPEDVAGYDRFMPIASRFLKSVSSSLAMCPSAGFAIC</sequence>
<keyword evidence="5" id="KW-0125">Carotenoid biosynthesis</keyword>
<dbReference type="GO" id="GO:0016491">
    <property type="term" value="F:oxidoreductase activity"/>
    <property type="evidence" value="ECO:0007669"/>
    <property type="project" value="UniProtKB-KW"/>
</dbReference>
<dbReference type="EMBL" id="BKCN01000022">
    <property type="protein sequence ID" value="GER05330.1"/>
    <property type="molecule type" value="Genomic_DNA"/>
</dbReference>
<keyword evidence="4" id="KW-0285">Flavoprotein</keyword>
<evidence type="ECO:0000256" key="2">
    <source>
        <dbReference type="ARBA" id="ARBA00004829"/>
    </source>
</evidence>
<dbReference type="Pfam" id="PF01593">
    <property type="entry name" value="Amino_oxidase"/>
    <property type="match status" value="1"/>
</dbReference>
<proteinExistence type="inferred from homology"/>
<organism evidence="10 11">
    <name type="scientific">Iodidimonas nitroreducens</name>
    <dbReference type="NCBI Taxonomy" id="1236968"/>
    <lineage>
        <taxon>Bacteria</taxon>
        <taxon>Pseudomonadati</taxon>
        <taxon>Pseudomonadota</taxon>
        <taxon>Alphaproteobacteria</taxon>
        <taxon>Iodidimonadales</taxon>
        <taxon>Iodidimonadaceae</taxon>
        <taxon>Iodidimonas</taxon>
    </lineage>
</organism>
<dbReference type="Gene3D" id="3.50.50.60">
    <property type="entry name" value="FAD/NAD(P)-binding domain"/>
    <property type="match status" value="1"/>
</dbReference>
<evidence type="ECO:0000256" key="3">
    <source>
        <dbReference type="ARBA" id="ARBA00006046"/>
    </source>
</evidence>
<keyword evidence="7" id="KW-0560">Oxidoreductase</keyword>
<evidence type="ECO:0000256" key="8">
    <source>
        <dbReference type="ARBA" id="ARBA00031986"/>
    </source>
</evidence>
<dbReference type="PANTHER" id="PTHR43734">
    <property type="entry name" value="PHYTOENE DESATURASE"/>
    <property type="match status" value="1"/>
</dbReference>
<evidence type="ECO:0000313" key="10">
    <source>
        <dbReference type="EMBL" id="GER05330.1"/>
    </source>
</evidence>
<name>A0A5A7NCW6_9PROT</name>
<evidence type="ECO:0000256" key="5">
    <source>
        <dbReference type="ARBA" id="ARBA00022746"/>
    </source>
</evidence>
<reference evidence="10 11" key="1">
    <citation type="submission" date="2019-09" db="EMBL/GenBank/DDBJ databases">
        <title>NBRP : Genome information of microbial organism related human and environment.</title>
        <authorList>
            <person name="Hattori M."/>
            <person name="Oshima K."/>
            <person name="Inaba H."/>
            <person name="Suda W."/>
            <person name="Sakamoto M."/>
            <person name="Iino T."/>
            <person name="Kitahara M."/>
            <person name="Oshida Y."/>
            <person name="Iida T."/>
            <person name="Kudo T."/>
            <person name="Itoh T."/>
            <person name="Ohkuma M."/>
        </authorList>
    </citation>
    <scope>NUCLEOTIDE SEQUENCE [LARGE SCALE GENOMIC DNA]</scope>
    <source>
        <strain evidence="10 11">Q-1</strain>
    </source>
</reference>
<evidence type="ECO:0000256" key="6">
    <source>
        <dbReference type="ARBA" id="ARBA00022827"/>
    </source>
</evidence>
<feature type="domain" description="Amine oxidase" evidence="9">
    <location>
        <begin position="33"/>
        <end position="134"/>
    </location>
</feature>
<dbReference type="Proteomes" id="UP000324996">
    <property type="component" value="Unassembled WGS sequence"/>
</dbReference>
<evidence type="ECO:0000259" key="9">
    <source>
        <dbReference type="Pfam" id="PF01593"/>
    </source>
</evidence>